<name>A0A397Y6Y6_BRACM</name>
<keyword evidence="1" id="KW-0812">Transmembrane</keyword>
<accession>A0A397Y6Y6</accession>
<evidence type="ECO:0000256" key="1">
    <source>
        <dbReference type="SAM" id="Phobius"/>
    </source>
</evidence>
<organism evidence="2 3">
    <name type="scientific">Brassica campestris</name>
    <name type="common">Field mustard</name>
    <dbReference type="NCBI Taxonomy" id="3711"/>
    <lineage>
        <taxon>Eukaryota</taxon>
        <taxon>Viridiplantae</taxon>
        <taxon>Streptophyta</taxon>
        <taxon>Embryophyta</taxon>
        <taxon>Tracheophyta</taxon>
        <taxon>Spermatophyta</taxon>
        <taxon>Magnoliopsida</taxon>
        <taxon>eudicotyledons</taxon>
        <taxon>Gunneridae</taxon>
        <taxon>Pentapetalae</taxon>
        <taxon>rosids</taxon>
        <taxon>malvids</taxon>
        <taxon>Brassicales</taxon>
        <taxon>Brassicaceae</taxon>
        <taxon>Brassiceae</taxon>
        <taxon>Brassica</taxon>
    </lineage>
</organism>
<dbReference type="EMBL" id="CM010636">
    <property type="protein sequence ID" value="RID48967.1"/>
    <property type="molecule type" value="Genomic_DNA"/>
</dbReference>
<dbReference type="Proteomes" id="UP000264353">
    <property type="component" value="Chromosome A9"/>
</dbReference>
<evidence type="ECO:0000313" key="3">
    <source>
        <dbReference type="Proteomes" id="UP000264353"/>
    </source>
</evidence>
<evidence type="ECO:0000313" key="2">
    <source>
        <dbReference type="EMBL" id="RID48967.1"/>
    </source>
</evidence>
<sequence>MILTWLAGKSNKDNIYALQNSIDYLKESLEYFKKEEKYYLEQAAKRLEEAKVKHRANNRAGGLYSYKMKVCYERADQRVRDFQISVHNDLILLEKLKKEAMERLQNEDFTGKKSTNVFIYFCLFLLVLKYFVSF</sequence>
<gene>
    <name evidence="2" type="ORF">BRARA_I05438</name>
</gene>
<protein>
    <submittedName>
        <fullName evidence="2">Uncharacterized protein</fullName>
    </submittedName>
</protein>
<keyword evidence="1" id="KW-0472">Membrane</keyword>
<dbReference type="AlphaFoldDB" id="A0A397Y6Y6"/>
<proteinExistence type="predicted"/>
<keyword evidence="1" id="KW-1133">Transmembrane helix</keyword>
<feature type="transmembrane region" description="Helical" evidence="1">
    <location>
        <begin position="115"/>
        <end position="132"/>
    </location>
</feature>
<reference evidence="2 3" key="1">
    <citation type="submission" date="2018-06" db="EMBL/GenBank/DDBJ databases">
        <title>WGS assembly of Brassica rapa FPsc.</title>
        <authorList>
            <person name="Bowman J."/>
            <person name="Kohchi T."/>
            <person name="Yamato K."/>
            <person name="Jenkins J."/>
            <person name="Shu S."/>
            <person name="Ishizaki K."/>
            <person name="Yamaoka S."/>
            <person name="Nishihama R."/>
            <person name="Nakamura Y."/>
            <person name="Berger F."/>
            <person name="Adam C."/>
            <person name="Aki S."/>
            <person name="Althoff F."/>
            <person name="Araki T."/>
            <person name="Arteaga-Vazquez M."/>
            <person name="Balasubrmanian S."/>
            <person name="Bauer D."/>
            <person name="Boehm C."/>
            <person name="Briginshaw L."/>
            <person name="Caballero-Perez J."/>
            <person name="Catarino B."/>
            <person name="Chen F."/>
            <person name="Chiyoda S."/>
            <person name="Chovatia M."/>
            <person name="Davies K."/>
            <person name="Delmans M."/>
            <person name="Demura T."/>
            <person name="Dierschke T."/>
            <person name="Dolan L."/>
            <person name="Dorantes-Acosta A."/>
            <person name="Eklund D."/>
            <person name="Florent S."/>
            <person name="Flores-Sandoval E."/>
            <person name="Fujiyama A."/>
            <person name="Fukuzawa H."/>
            <person name="Galik B."/>
            <person name="Grimanelli D."/>
            <person name="Grimwood J."/>
            <person name="Grossniklaus U."/>
            <person name="Hamada T."/>
            <person name="Haseloff J."/>
            <person name="Hetherington A."/>
            <person name="Higo A."/>
            <person name="Hirakawa Y."/>
            <person name="Hundley H."/>
            <person name="Ikeda Y."/>
            <person name="Inoue K."/>
            <person name="Inoue S."/>
            <person name="Ishida S."/>
            <person name="Jia Q."/>
            <person name="Kakita M."/>
            <person name="Kanazawa T."/>
            <person name="Kawai Y."/>
            <person name="Kawashima T."/>
            <person name="Kennedy M."/>
            <person name="Kinose K."/>
            <person name="Kinoshita T."/>
            <person name="Kohara Y."/>
            <person name="Koide E."/>
            <person name="Komatsu K."/>
            <person name="Kopischke S."/>
            <person name="Kubo M."/>
            <person name="Kyozuka J."/>
            <person name="Lagercrantz U."/>
            <person name="Lin S."/>
            <person name="Lindquist E."/>
            <person name="Lipzen A."/>
            <person name="Lu C."/>
            <person name="Luna E."/>
            <person name="Martienssen R."/>
            <person name="Minamino N."/>
            <person name="Mizutani M."/>
            <person name="Mizutani M."/>
            <person name="Mochizuki N."/>
            <person name="Monte I."/>
            <person name="Mosher R."/>
            <person name="Nagasaki H."/>
            <person name="Nakagami H."/>
            <person name="Naramoto S."/>
            <person name="Nishitani K."/>
            <person name="Ohtani M."/>
            <person name="Okamoto T."/>
            <person name="Okumura M."/>
            <person name="Phillips J."/>
            <person name="Pollak B."/>
            <person name="Reinders A."/>
            <person name="Roevekamp M."/>
            <person name="Sano R."/>
            <person name="Sawa S."/>
            <person name="Schmid M."/>
            <person name="Shirakawa M."/>
            <person name="Solano R."/>
            <person name="Spunde A."/>
            <person name="Suetsugu N."/>
            <person name="Sugano S."/>
            <person name="Sugiyama A."/>
            <person name="Sun R."/>
            <person name="Suzuki Y."/>
            <person name="Takenaka M."/>
            <person name="Takezawa D."/>
            <person name="Tomogane H."/>
            <person name="Tsuzuki M."/>
            <person name="Ueda T."/>
            <person name="Umeda M."/>
            <person name="Ward J."/>
            <person name="Watanabe Y."/>
            <person name="Yazaki K."/>
            <person name="Yokoyama R."/>
            <person name="Yoshitake Y."/>
            <person name="Yotsui I."/>
            <person name="Zachgo S."/>
            <person name="Schmutz J."/>
        </authorList>
    </citation>
    <scope>NUCLEOTIDE SEQUENCE [LARGE SCALE GENOMIC DNA]</scope>
    <source>
        <strain evidence="3">cv. B-3</strain>
    </source>
</reference>